<dbReference type="RefSeq" id="WP_088482539.1">
    <property type="nucleotide sequence ID" value="NZ_NISI01000002.1"/>
</dbReference>
<feature type="domain" description="Ice-binding protein C-terminal" evidence="2">
    <location>
        <begin position="223"/>
        <end position="247"/>
    </location>
</feature>
<dbReference type="AlphaFoldDB" id="A0A254NBZ9"/>
<dbReference type="Proteomes" id="UP000197446">
    <property type="component" value="Unassembled WGS sequence"/>
</dbReference>
<dbReference type="NCBIfam" id="TIGR02595">
    <property type="entry name" value="PEP_CTERM"/>
    <property type="match status" value="1"/>
</dbReference>
<keyword evidence="4" id="KW-1185">Reference proteome</keyword>
<name>A0A254NBZ9_9BURK</name>
<evidence type="ECO:0000256" key="1">
    <source>
        <dbReference type="SAM" id="SignalP"/>
    </source>
</evidence>
<proteinExistence type="predicted"/>
<accession>A0A254NBZ9</accession>
<evidence type="ECO:0000259" key="2">
    <source>
        <dbReference type="Pfam" id="PF07589"/>
    </source>
</evidence>
<evidence type="ECO:0000313" key="4">
    <source>
        <dbReference type="Proteomes" id="UP000197446"/>
    </source>
</evidence>
<keyword evidence="1" id="KW-0732">Signal</keyword>
<evidence type="ECO:0000313" key="3">
    <source>
        <dbReference type="EMBL" id="OWR04402.1"/>
    </source>
</evidence>
<dbReference type="OrthoDB" id="8757572at2"/>
<gene>
    <name evidence="3" type="ORF">CDO81_07360</name>
</gene>
<reference evidence="3 4" key="1">
    <citation type="journal article" date="2007" name="Int. J. Syst. Evol. Microbiol.">
        <title>Description of Pelomonas aquatica sp. nov. and Pelomonas puraquae sp. nov., isolated from industrial and haemodialysis water.</title>
        <authorList>
            <person name="Gomila M."/>
            <person name="Bowien B."/>
            <person name="Falsen E."/>
            <person name="Moore E.R."/>
            <person name="Lalucat J."/>
        </authorList>
    </citation>
    <scope>NUCLEOTIDE SEQUENCE [LARGE SCALE GENOMIC DNA]</scope>
    <source>
        <strain evidence="3 4">CCUG 52769</strain>
    </source>
</reference>
<sequence>MSFAPKLALAALISFGGAAQALPVLASSDANGWALSSSASAVTASAADGAITGEALRFTGNSDSAATRQLGQAVSASRVVVQFDLQFDTGSVDTNDFLGLWLGSSTGPNIGLKGNCDGAAACNGNGADLFVRTTGTSGSFSTPIVVGQTYHLFGLLEKVNGSVNYNRYSLWVNPTGAEMAGLTGADAVFSDNSGISSFSTIGFRSVNLDAGDAVLVDNLSISTVPEPATAALAGLALFGVAVASRRRAR</sequence>
<dbReference type="EMBL" id="NISI01000002">
    <property type="protein sequence ID" value="OWR04402.1"/>
    <property type="molecule type" value="Genomic_DNA"/>
</dbReference>
<comment type="caution">
    <text evidence="3">The sequence shown here is derived from an EMBL/GenBank/DDBJ whole genome shotgun (WGS) entry which is preliminary data.</text>
</comment>
<protein>
    <recommendedName>
        <fullName evidence="2">Ice-binding protein C-terminal domain-containing protein</fullName>
    </recommendedName>
</protein>
<dbReference type="InterPro" id="IPR013424">
    <property type="entry name" value="Ice-binding_C"/>
</dbReference>
<feature type="signal peptide" evidence="1">
    <location>
        <begin position="1"/>
        <end position="21"/>
    </location>
</feature>
<dbReference type="Pfam" id="PF07589">
    <property type="entry name" value="PEP-CTERM"/>
    <property type="match status" value="1"/>
</dbReference>
<organism evidence="3 4">
    <name type="scientific">Roseateles puraquae</name>
    <dbReference type="NCBI Taxonomy" id="431059"/>
    <lineage>
        <taxon>Bacteria</taxon>
        <taxon>Pseudomonadati</taxon>
        <taxon>Pseudomonadota</taxon>
        <taxon>Betaproteobacteria</taxon>
        <taxon>Burkholderiales</taxon>
        <taxon>Sphaerotilaceae</taxon>
        <taxon>Roseateles</taxon>
    </lineage>
</organism>
<feature type="chain" id="PRO_5012468271" description="Ice-binding protein C-terminal domain-containing protein" evidence="1">
    <location>
        <begin position="22"/>
        <end position="249"/>
    </location>
</feature>